<accession>A0A8S5MVA9</accession>
<keyword evidence="1" id="KW-0238">DNA-binding</keyword>
<proteinExistence type="predicted"/>
<dbReference type="SUPFAM" id="SSF47413">
    <property type="entry name" value="lambda repressor-like DNA-binding domains"/>
    <property type="match status" value="1"/>
</dbReference>
<evidence type="ECO:0000259" key="2">
    <source>
        <dbReference type="PROSITE" id="PS50943"/>
    </source>
</evidence>
<dbReference type="Gene3D" id="1.10.260.40">
    <property type="entry name" value="lambda repressor-like DNA-binding domains"/>
    <property type="match status" value="1"/>
</dbReference>
<dbReference type="PROSITE" id="PS50943">
    <property type="entry name" value="HTH_CROC1"/>
    <property type="match status" value="1"/>
</dbReference>
<feature type="domain" description="HTH cro/C1-type" evidence="2">
    <location>
        <begin position="10"/>
        <end position="62"/>
    </location>
</feature>
<dbReference type="PANTHER" id="PTHR46558">
    <property type="entry name" value="TRACRIPTIONAL REGULATORY PROTEIN-RELATED-RELATED"/>
    <property type="match status" value="1"/>
</dbReference>
<sequence>MNRVAVAKRLIELRSNKSQEEVANSVNISASALSMYENGERIPRDEIKIRLAKYYGKTVQYIFFNENDT</sequence>
<dbReference type="InterPro" id="IPR001387">
    <property type="entry name" value="Cro/C1-type_HTH"/>
</dbReference>
<dbReference type="EMBL" id="BK014994">
    <property type="protein sequence ID" value="DAD86080.1"/>
    <property type="molecule type" value="Genomic_DNA"/>
</dbReference>
<evidence type="ECO:0000256" key="1">
    <source>
        <dbReference type="ARBA" id="ARBA00023125"/>
    </source>
</evidence>
<dbReference type="SMART" id="SM00530">
    <property type="entry name" value="HTH_XRE"/>
    <property type="match status" value="1"/>
</dbReference>
<name>A0A8S5MVA9_9CAUD</name>
<dbReference type="PANTHER" id="PTHR46558:SF11">
    <property type="entry name" value="HTH-TYPE TRANSCRIPTIONAL REGULATOR XRE"/>
    <property type="match status" value="1"/>
</dbReference>
<dbReference type="CDD" id="cd00093">
    <property type="entry name" value="HTH_XRE"/>
    <property type="match status" value="1"/>
</dbReference>
<reference evidence="3" key="1">
    <citation type="journal article" date="2021" name="Proc. Natl. Acad. Sci. U.S.A.">
        <title>A Catalog of Tens of Thousands of Viruses from Human Metagenomes Reveals Hidden Associations with Chronic Diseases.</title>
        <authorList>
            <person name="Tisza M.J."/>
            <person name="Buck C.B."/>
        </authorList>
    </citation>
    <scope>NUCLEOTIDE SEQUENCE</scope>
    <source>
        <strain evidence="3">CtGyV19</strain>
    </source>
</reference>
<dbReference type="InterPro" id="IPR010982">
    <property type="entry name" value="Lambda_DNA-bd_dom_sf"/>
</dbReference>
<evidence type="ECO:0000313" key="3">
    <source>
        <dbReference type="EMBL" id="DAD86080.1"/>
    </source>
</evidence>
<organism evidence="3">
    <name type="scientific">Siphoviridae sp. ctGyV19</name>
    <dbReference type="NCBI Taxonomy" id="2826225"/>
    <lineage>
        <taxon>Viruses</taxon>
        <taxon>Duplodnaviria</taxon>
        <taxon>Heunggongvirae</taxon>
        <taxon>Uroviricota</taxon>
        <taxon>Caudoviricetes</taxon>
    </lineage>
</organism>
<dbReference type="Pfam" id="PF01381">
    <property type="entry name" value="HTH_3"/>
    <property type="match status" value="1"/>
</dbReference>
<dbReference type="GO" id="GO:0003677">
    <property type="term" value="F:DNA binding"/>
    <property type="evidence" value="ECO:0007669"/>
    <property type="project" value="UniProtKB-KW"/>
</dbReference>
<protein>
    <submittedName>
        <fullName evidence="3">Helix-turn-helix XRE-family like protein</fullName>
    </submittedName>
</protein>